<dbReference type="Proteomes" id="UP000199136">
    <property type="component" value="Unassembled WGS sequence"/>
</dbReference>
<organism evidence="10 11">
    <name type="scientific">Desemzia incerta</name>
    <dbReference type="NCBI Taxonomy" id="82801"/>
    <lineage>
        <taxon>Bacteria</taxon>
        <taxon>Bacillati</taxon>
        <taxon>Bacillota</taxon>
        <taxon>Bacilli</taxon>
        <taxon>Lactobacillales</taxon>
        <taxon>Carnobacteriaceae</taxon>
        <taxon>Desemzia</taxon>
    </lineage>
</organism>
<evidence type="ECO:0000256" key="5">
    <source>
        <dbReference type="ARBA" id="ARBA00022692"/>
    </source>
</evidence>
<dbReference type="InterPro" id="IPR051322">
    <property type="entry name" value="AA_ABC_Transporter_Permease"/>
</dbReference>
<evidence type="ECO:0000313" key="10">
    <source>
        <dbReference type="EMBL" id="SFQ35191.1"/>
    </source>
</evidence>
<dbReference type="GO" id="GO:0005886">
    <property type="term" value="C:plasma membrane"/>
    <property type="evidence" value="ECO:0007669"/>
    <property type="project" value="UniProtKB-SubCell"/>
</dbReference>
<dbReference type="Gene3D" id="1.10.3720.10">
    <property type="entry name" value="MetI-like"/>
    <property type="match status" value="1"/>
</dbReference>
<evidence type="ECO:0000259" key="9">
    <source>
        <dbReference type="PROSITE" id="PS50928"/>
    </source>
</evidence>
<evidence type="ECO:0000256" key="6">
    <source>
        <dbReference type="ARBA" id="ARBA00022989"/>
    </source>
</evidence>
<dbReference type="SUPFAM" id="SSF161098">
    <property type="entry name" value="MetI-like"/>
    <property type="match status" value="1"/>
</dbReference>
<dbReference type="InterPro" id="IPR035906">
    <property type="entry name" value="MetI-like_sf"/>
</dbReference>
<dbReference type="STRING" id="82801.SAMN04488506_1612"/>
<feature type="transmembrane region" description="Helical" evidence="8">
    <location>
        <begin position="204"/>
        <end position="224"/>
    </location>
</feature>
<feature type="domain" description="ABC transmembrane type-1" evidence="9">
    <location>
        <begin position="30"/>
        <end position="224"/>
    </location>
</feature>
<keyword evidence="7 8" id="KW-0472">Membrane</keyword>
<protein>
    <submittedName>
        <fullName evidence="10">D-methionine transport system permease protein</fullName>
    </submittedName>
</protein>
<evidence type="ECO:0000256" key="4">
    <source>
        <dbReference type="ARBA" id="ARBA00022475"/>
    </source>
</evidence>
<keyword evidence="11" id="KW-1185">Reference proteome</keyword>
<dbReference type="InterPro" id="IPR000515">
    <property type="entry name" value="MetI-like"/>
</dbReference>
<keyword evidence="5 8" id="KW-0812">Transmembrane</keyword>
<dbReference type="GO" id="GO:0048473">
    <property type="term" value="P:D-methionine transmembrane transport"/>
    <property type="evidence" value="ECO:0007669"/>
    <property type="project" value="TreeGrafter"/>
</dbReference>
<dbReference type="FunFam" id="1.10.3720.10:FF:000002">
    <property type="entry name" value="D-methionine ABC transporter permease MetI"/>
    <property type="match status" value="1"/>
</dbReference>
<evidence type="ECO:0000256" key="8">
    <source>
        <dbReference type="RuleBase" id="RU363032"/>
    </source>
</evidence>
<accession>A0A1I5XT92</accession>
<feature type="transmembrane region" description="Helical" evidence="8">
    <location>
        <begin position="99"/>
        <end position="121"/>
    </location>
</feature>
<dbReference type="CDD" id="cd06261">
    <property type="entry name" value="TM_PBP2"/>
    <property type="match status" value="1"/>
</dbReference>
<gene>
    <name evidence="10" type="ORF">SAMN04488506_1612</name>
</gene>
<dbReference type="PANTHER" id="PTHR30450">
    <property type="entry name" value="ABC TRANSPORTER PERMEASE"/>
    <property type="match status" value="1"/>
</dbReference>
<keyword evidence="3 8" id="KW-0813">Transport</keyword>
<evidence type="ECO:0000256" key="1">
    <source>
        <dbReference type="ARBA" id="ARBA00004651"/>
    </source>
</evidence>
<dbReference type="OrthoDB" id="9793490at2"/>
<dbReference type="EMBL" id="FOXW01000005">
    <property type="protein sequence ID" value="SFQ35191.1"/>
    <property type="molecule type" value="Genomic_DNA"/>
</dbReference>
<keyword evidence="6 8" id="KW-1133">Transmembrane helix</keyword>
<reference evidence="10 11" key="1">
    <citation type="submission" date="2016-10" db="EMBL/GenBank/DDBJ databases">
        <authorList>
            <person name="de Groot N.N."/>
        </authorList>
    </citation>
    <scope>NUCLEOTIDE SEQUENCE [LARGE SCALE GENOMIC DNA]</scope>
    <source>
        <strain evidence="10 11">DSM 20581</strain>
    </source>
</reference>
<comment type="subcellular location">
    <subcellularLocation>
        <location evidence="1 8">Cell membrane</location>
        <topology evidence="1 8">Multi-pass membrane protein</topology>
    </subcellularLocation>
</comment>
<dbReference type="RefSeq" id="WP_092480638.1">
    <property type="nucleotide sequence ID" value="NZ_FOXW01000005.1"/>
</dbReference>
<dbReference type="Pfam" id="PF00528">
    <property type="entry name" value="BPD_transp_1"/>
    <property type="match status" value="1"/>
</dbReference>
<proteinExistence type="inferred from homology"/>
<feature type="transmembrane region" description="Helical" evidence="8">
    <location>
        <begin position="68"/>
        <end position="93"/>
    </location>
</feature>
<evidence type="ECO:0000256" key="2">
    <source>
        <dbReference type="ARBA" id="ARBA00007069"/>
    </source>
</evidence>
<dbReference type="PROSITE" id="PS50928">
    <property type="entry name" value="ABC_TM1"/>
    <property type="match status" value="1"/>
</dbReference>
<dbReference type="PANTHER" id="PTHR30450:SF1">
    <property type="entry name" value="D-METHIONINE TRANSPORT SYSTEM PERMEASE PROTEIN METI-RELATED"/>
    <property type="match status" value="1"/>
</dbReference>
<dbReference type="AlphaFoldDB" id="A0A1I5XT92"/>
<keyword evidence="4" id="KW-1003">Cell membrane</keyword>
<evidence type="ECO:0000256" key="3">
    <source>
        <dbReference type="ARBA" id="ARBA00022448"/>
    </source>
</evidence>
<feature type="transmembrane region" description="Helical" evidence="8">
    <location>
        <begin position="163"/>
        <end position="184"/>
    </location>
</feature>
<name>A0A1I5XT92_9LACT</name>
<evidence type="ECO:0000313" key="11">
    <source>
        <dbReference type="Proteomes" id="UP000199136"/>
    </source>
</evidence>
<feature type="transmembrane region" description="Helical" evidence="8">
    <location>
        <begin position="34"/>
        <end position="56"/>
    </location>
</feature>
<comment type="similarity">
    <text evidence="2">Belongs to the binding-protein-dependent transport system permease family. CysTW subfamily.</text>
</comment>
<evidence type="ECO:0000256" key="7">
    <source>
        <dbReference type="ARBA" id="ARBA00023136"/>
    </source>
</evidence>
<sequence>MFKSLIVGEGLFSQYVDFEEVNWERIQEATQETLLMTAISVAAVFILGLVIGLLLYETAGKKSVFAKVLHLIVSMFVNIFRSVPFIILIVLLIPFTKQLVGSIIGPVAALPALIISSAPFYGRLVETGFREIDKGVIEAAEAMGANKWQVIYKVLIPESLPSIIAGITTTAISLVGYTAMAGVIGAGGLGNLAYLEGFQRNQPTVTLVATVIVLIMVFLIQDIGERVVDRVDKR</sequence>